<dbReference type="SMART" id="SM00213">
    <property type="entry name" value="UBQ"/>
    <property type="match status" value="1"/>
</dbReference>
<dbReference type="Gene3D" id="1.25.40.20">
    <property type="entry name" value="Ankyrin repeat-containing domain"/>
    <property type="match status" value="1"/>
</dbReference>
<evidence type="ECO:0000313" key="5">
    <source>
        <dbReference type="Proteomes" id="UP000001593"/>
    </source>
</evidence>
<proteinExistence type="predicted"/>
<evidence type="ECO:0000256" key="1">
    <source>
        <dbReference type="PROSITE-ProRule" id="PRU00023"/>
    </source>
</evidence>
<keyword evidence="1" id="KW-0040">ANK repeat</keyword>
<feature type="domain" description="Ubiquitin-like" evidence="3">
    <location>
        <begin position="22"/>
        <end position="75"/>
    </location>
</feature>
<dbReference type="InterPro" id="IPR036770">
    <property type="entry name" value="Ankyrin_rpt-contain_sf"/>
</dbReference>
<dbReference type="InterPro" id="IPR036318">
    <property type="entry name" value="FAD-bd_PCMH-like_sf"/>
</dbReference>
<dbReference type="InParanoid" id="A7SV03"/>
<dbReference type="HOGENOM" id="CLU_355383_0_0_1"/>
<keyword evidence="5" id="KW-1185">Reference proteome</keyword>
<evidence type="ECO:0000259" key="3">
    <source>
        <dbReference type="PROSITE" id="PS50053"/>
    </source>
</evidence>
<dbReference type="Gene3D" id="3.10.20.90">
    <property type="entry name" value="Phosphatidylinositol 3-kinase Catalytic Subunit, Chain A, domain 1"/>
    <property type="match status" value="1"/>
</dbReference>
<feature type="compositionally biased region" description="Polar residues" evidence="2">
    <location>
        <begin position="350"/>
        <end position="359"/>
    </location>
</feature>
<feature type="repeat" description="ANK" evidence="1">
    <location>
        <begin position="158"/>
        <end position="190"/>
    </location>
</feature>
<dbReference type="Gene3D" id="3.30.465.10">
    <property type="match status" value="1"/>
</dbReference>
<dbReference type="InterPro" id="IPR039323">
    <property type="entry name" value="ANKRD_45/46/60"/>
</dbReference>
<evidence type="ECO:0000313" key="4">
    <source>
        <dbReference type="EMBL" id="EDO32452.1"/>
    </source>
</evidence>
<dbReference type="eggNOG" id="KOG4177">
    <property type="taxonomic scope" value="Eukaryota"/>
</dbReference>
<dbReference type="Pfam" id="PF00240">
    <property type="entry name" value="ubiquitin"/>
    <property type="match status" value="1"/>
</dbReference>
<dbReference type="SMART" id="SM00248">
    <property type="entry name" value="ANK"/>
    <property type="match status" value="3"/>
</dbReference>
<feature type="region of interest" description="Disordered" evidence="2">
    <location>
        <begin position="309"/>
        <end position="411"/>
    </location>
</feature>
<dbReference type="PROSITE" id="PS50088">
    <property type="entry name" value="ANK_REPEAT"/>
    <property type="match status" value="1"/>
</dbReference>
<dbReference type="PANTHER" id="PTHR22677:SF4">
    <property type="entry name" value="USHER SYNDROME TYPE-1G PROTEIN-LIKE PROTEIN"/>
    <property type="match status" value="1"/>
</dbReference>
<feature type="region of interest" description="Disordered" evidence="2">
    <location>
        <begin position="556"/>
        <end position="575"/>
    </location>
</feature>
<dbReference type="InterPro" id="IPR016169">
    <property type="entry name" value="FAD-bd_PCMH_sub2"/>
</dbReference>
<feature type="region of interest" description="Disordered" evidence="2">
    <location>
        <begin position="481"/>
        <end position="538"/>
    </location>
</feature>
<dbReference type="PANTHER" id="PTHR22677">
    <property type="entry name" value="ANKYRIN REPEAT DOMAIN-CONTAINING PROTEIN 60"/>
    <property type="match status" value="1"/>
</dbReference>
<dbReference type="SUPFAM" id="SSF48403">
    <property type="entry name" value="Ankyrin repeat"/>
    <property type="match status" value="1"/>
</dbReference>
<gene>
    <name evidence="4" type="ORF">NEMVEDRAFT_v1g217884</name>
</gene>
<dbReference type="Pfam" id="PF12796">
    <property type="entry name" value="Ank_2"/>
    <property type="match status" value="1"/>
</dbReference>
<feature type="region of interest" description="Disordered" evidence="2">
    <location>
        <begin position="427"/>
        <end position="452"/>
    </location>
</feature>
<dbReference type="InterPro" id="IPR000626">
    <property type="entry name" value="Ubiquitin-like_dom"/>
</dbReference>
<dbReference type="OMA" id="MEYDERP"/>
<dbReference type="GO" id="GO:0050660">
    <property type="term" value="F:flavin adenine dinucleotide binding"/>
    <property type="evidence" value="ECO:0007669"/>
    <property type="project" value="InterPro"/>
</dbReference>
<name>A7SV03_NEMVE</name>
<dbReference type="SUPFAM" id="SSF54236">
    <property type="entry name" value="Ubiquitin-like"/>
    <property type="match status" value="1"/>
</dbReference>
<feature type="compositionally biased region" description="Low complexity" evidence="2">
    <location>
        <begin position="387"/>
        <end position="402"/>
    </location>
</feature>
<accession>A7SV03</accession>
<dbReference type="Proteomes" id="UP000001593">
    <property type="component" value="Unassembled WGS sequence"/>
</dbReference>
<dbReference type="PROSITE" id="PS50297">
    <property type="entry name" value="ANK_REP_REGION"/>
    <property type="match status" value="1"/>
</dbReference>
<sequence length="790" mass="89954">MGEETFQVFAALPTEDVCTLRDLTTDMHVFQLKSRIELKTGIPGDIQRLHFMNKELYDDATLAKVNLKQGCIVRIKMDSNYESLFDACWRGDLYEVFQNGVQFLDESEFQGYNIALWNRLVVQRATHALFMASHRGYLGLVIELLNQSAADINGKTRFGRTSLHVAAYQGFVGCVSLLLSEGALCNQVDFNGKTALSLASENGHMYCERRLWLYQLSLNAFNEKRDNLESRKSQESIDNLRLSPKKSLAFRAKERLDSKELHFHLPRVQLSSGSTTSTPVHHKPAPRSQFPLMQIAEKYRKELQIIENSSIPDVQEGPRQPIRPKTAPGPSRVKLAAKRTGEQDIVDQVQRANVASTPKTHGDREHNEEVTCQSHDEQTDSVNDHSPTANKNNNDDTTPNTALSDKCERSSSGNVIRKLDVVISTSKEKYKQENPASQNETPAQLPAESQESANSEIFIDVSEQAYRRKKTAQTFEHWLEMKRNQNKLRPSTATSPPSKSKLGKSIDPEAFREWLSNKKQRDHSRSFSDSSSSPRKGFISSGLTFEEWLRNKAKAAKENHVNDTDENGGNTQKRARVANLAGKTYDEWLNEKIKQAQATRDVGNNQGEKNVSKSGKSFEVWLLEKRNQKQIEAIHKATTEKLEQKRLEFEQYQKYMSPHYKTFDEWLAIKKQENLIERFRAENQPKKYEEIPIEEREKDSSLVYSIWLTSKYVQEMQEEEKKYQEMSVWVEAGATVGEVDRVTVPKGRVVPRGSFSKLGVAGVTLIGGQGFLTWSYGFNCDMSSSLVRYP</sequence>
<dbReference type="EMBL" id="DS469823">
    <property type="protein sequence ID" value="EDO32452.1"/>
    <property type="molecule type" value="Genomic_DNA"/>
</dbReference>
<feature type="compositionally biased region" description="Basic and acidic residues" evidence="2">
    <location>
        <begin position="360"/>
        <end position="378"/>
    </location>
</feature>
<dbReference type="PROSITE" id="PS50053">
    <property type="entry name" value="UBIQUITIN_2"/>
    <property type="match status" value="1"/>
</dbReference>
<feature type="compositionally biased region" description="Basic and acidic residues" evidence="2">
    <location>
        <begin position="504"/>
        <end position="516"/>
    </location>
</feature>
<organism evidence="4 5">
    <name type="scientific">Nematostella vectensis</name>
    <name type="common">Starlet sea anemone</name>
    <dbReference type="NCBI Taxonomy" id="45351"/>
    <lineage>
        <taxon>Eukaryota</taxon>
        <taxon>Metazoa</taxon>
        <taxon>Cnidaria</taxon>
        <taxon>Anthozoa</taxon>
        <taxon>Hexacorallia</taxon>
        <taxon>Actiniaria</taxon>
        <taxon>Edwardsiidae</taxon>
        <taxon>Nematostella</taxon>
    </lineage>
</organism>
<dbReference type="InterPro" id="IPR002110">
    <property type="entry name" value="Ankyrin_rpt"/>
</dbReference>
<dbReference type="InterPro" id="IPR029071">
    <property type="entry name" value="Ubiquitin-like_domsf"/>
</dbReference>
<dbReference type="AlphaFoldDB" id="A7SV03"/>
<evidence type="ECO:0000256" key="2">
    <source>
        <dbReference type="SAM" id="MobiDB-lite"/>
    </source>
</evidence>
<protein>
    <recommendedName>
        <fullName evidence="3">Ubiquitin-like domain-containing protein</fullName>
    </recommendedName>
</protein>
<feature type="compositionally biased region" description="Low complexity" evidence="2">
    <location>
        <begin position="490"/>
        <end position="500"/>
    </location>
</feature>
<dbReference type="SUPFAM" id="SSF56176">
    <property type="entry name" value="FAD-binding/transporter-associated domain-like"/>
    <property type="match status" value="1"/>
</dbReference>
<reference evidence="4 5" key="1">
    <citation type="journal article" date="2007" name="Science">
        <title>Sea anemone genome reveals ancestral eumetazoan gene repertoire and genomic organization.</title>
        <authorList>
            <person name="Putnam N.H."/>
            <person name="Srivastava M."/>
            <person name="Hellsten U."/>
            <person name="Dirks B."/>
            <person name="Chapman J."/>
            <person name="Salamov A."/>
            <person name="Terry A."/>
            <person name="Shapiro H."/>
            <person name="Lindquist E."/>
            <person name="Kapitonov V.V."/>
            <person name="Jurka J."/>
            <person name="Genikhovich G."/>
            <person name="Grigoriev I.V."/>
            <person name="Lucas S.M."/>
            <person name="Steele R.E."/>
            <person name="Finnerty J.R."/>
            <person name="Technau U."/>
            <person name="Martindale M.Q."/>
            <person name="Rokhsar D.S."/>
        </authorList>
    </citation>
    <scope>NUCLEOTIDE SEQUENCE [LARGE SCALE GENOMIC DNA]</scope>
    <source>
        <strain evidence="5">CH2 X CH6</strain>
    </source>
</reference>
<feature type="compositionally biased region" description="Polar residues" evidence="2">
    <location>
        <begin position="434"/>
        <end position="452"/>
    </location>
</feature>